<dbReference type="GO" id="GO:0009279">
    <property type="term" value="C:cell outer membrane"/>
    <property type="evidence" value="ECO:0007669"/>
    <property type="project" value="UniProtKB-SubCell"/>
</dbReference>
<evidence type="ECO:0000313" key="10">
    <source>
        <dbReference type="Proteomes" id="UP000214646"/>
    </source>
</evidence>
<proteinExistence type="inferred from homology"/>
<keyword evidence="4" id="KW-1134">Transmembrane beta strand</keyword>
<evidence type="ECO:0000256" key="8">
    <source>
        <dbReference type="SAM" id="MobiDB-lite"/>
    </source>
</evidence>
<keyword evidence="10" id="KW-1185">Reference proteome</keyword>
<keyword evidence="5" id="KW-0812">Transmembrane</keyword>
<dbReference type="InterPro" id="IPR003423">
    <property type="entry name" value="OMP_efflux"/>
</dbReference>
<keyword evidence="7" id="KW-0998">Cell outer membrane</keyword>
<comment type="caution">
    <text evidence="9">The sequence shown here is derived from an EMBL/GenBank/DDBJ whole genome shotgun (WGS) entry which is preliminary data.</text>
</comment>
<evidence type="ECO:0000256" key="3">
    <source>
        <dbReference type="ARBA" id="ARBA00022448"/>
    </source>
</evidence>
<evidence type="ECO:0000256" key="2">
    <source>
        <dbReference type="ARBA" id="ARBA00007613"/>
    </source>
</evidence>
<feature type="region of interest" description="Disordered" evidence="8">
    <location>
        <begin position="1"/>
        <end position="44"/>
    </location>
</feature>
<dbReference type="SUPFAM" id="SSF56954">
    <property type="entry name" value="Outer membrane efflux proteins (OEP)"/>
    <property type="match status" value="1"/>
</dbReference>
<keyword evidence="3" id="KW-0813">Transport</keyword>
<dbReference type="PANTHER" id="PTHR30026:SF20">
    <property type="entry name" value="OUTER MEMBRANE PROTEIN TOLC"/>
    <property type="match status" value="1"/>
</dbReference>
<name>A0A225DUN3_9BACT</name>
<evidence type="ECO:0000256" key="6">
    <source>
        <dbReference type="ARBA" id="ARBA00023136"/>
    </source>
</evidence>
<dbReference type="GO" id="GO:0015288">
    <property type="term" value="F:porin activity"/>
    <property type="evidence" value="ECO:0007669"/>
    <property type="project" value="TreeGrafter"/>
</dbReference>
<dbReference type="InterPro" id="IPR051906">
    <property type="entry name" value="TolC-like"/>
</dbReference>
<keyword evidence="6" id="KW-0472">Membrane</keyword>
<comment type="similarity">
    <text evidence="2">Belongs to the outer membrane factor (OMF) (TC 1.B.17) family.</text>
</comment>
<dbReference type="EMBL" id="NIDE01000004">
    <property type="protein sequence ID" value="OWK43364.1"/>
    <property type="molecule type" value="Genomic_DNA"/>
</dbReference>
<dbReference type="PANTHER" id="PTHR30026">
    <property type="entry name" value="OUTER MEMBRANE PROTEIN TOLC"/>
    <property type="match status" value="1"/>
</dbReference>
<dbReference type="GO" id="GO:0015562">
    <property type="term" value="F:efflux transmembrane transporter activity"/>
    <property type="evidence" value="ECO:0007669"/>
    <property type="project" value="InterPro"/>
</dbReference>
<dbReference type="Pfam" id="PF02321">
    <property type="entry name" value="OEP"/>
    <property type="match status" value="1"/>
</dbReference>
<dbReference type="AlphaFoldDB" id="A0A225DUN3"/>
<dbReference type="Proteomes" id="UP000214646">
    <property type="component" value="Unassembled WGS sequence"/>
</dbReference>
<accession>A0A225DUN3</accession>
<evidence type="ECO:0000256" key="1">
    <source>
        <dbReference type="ARBA" id="ARBA00004442"/>
    </source>
</evidence>
<sequence>MAFAQPPQPPQPPALSSAKPVEKVAAKSSVPEAPPGTILQPGENPIDLGTALRLAGVENPELLLARQRISQVTAERQLAVAQLLPNLNLGTNIDMHTGAVQQSTGNILNVNRDALYFGLGANAVGSGTVNIPGLAYNMNVGETWYGFLTARQRVRTADATAAAVQNDVLLRVSLAYTELLRFDGHRAIAAKNRAEAAEVARLTKNYAEAGQGRKADADRASVELRQRDIELIQAEADTLTASAHLCQLLNLDPSTRLKPIDGWVVPAPIVPDPIPLTELLAIAMMQRPELAARRSEVRTALYELSLARVLPFSPNVIAGFSSGDFGGGSNLVSNPPGFVNGSGQLTTGPRFGNFDGRVDIDVVVFWTFRNMGVGNLALIRSADSRVKQIKLREIETLNVVRAEVAEAHARVAARFLQIDSAEKAARAGKDAYDEDLIRIKGGQGLPLELLDSFRLLARARYEYLDTIIDYNRAQVQLWVSLGRPPADALARPVPADLVPPPSGPRVPDSRVLTVIPGIPTTLPVKP</sequence>
<dbReference type="Gene3D" id="1.20.1600.10">
    <property type="entry name" value="Outer membrane efflux proteins (OEP)"/>
    <property type="match status" value="1"/>
</dbReference>
<organism evidence="9 10">
    <name type="scientific">Fimbriiglobus ruber</name>
    <dbReference type="NCBI Taxonomy" id="1908690"/>
    <lineage>
        <taxon>Bacteria</taxon>
        <taxon>Pseudomonadati</taxon>
        <taxon>Planctomycetota</taxon>
        <taxon>Planctomycetia</taxon>
        <taxon>Gemmatales</taxon>
        <taxon>Gemmataceae</taxon>
        <taxon>Fimbriiglobus</taxon>
    </lineage>
</organism>
<gene>
    <name evidence="9" type="ORF">FRUB_02963</name>
</gene>
<protein>
    <submittedName>
        <fullName evidence="9">Outer membrane protein</fullName>
    </submittedName>
</protein>
<reference evidence="10" key="1">
    <citation type="submission" date="2017-06" db="EMBL/GenBank/DDBJ databases">
        <title>Genome analysis of Fimbriiglobus ruber SP5, the first member of the order Planctomycetales with confirmed chitinolytic capability.</title>
        <authorList>
            <person name="Ravin N.V."/>
            <person name="Rakitin A.L."/>
            <person name="Ivanova A.A."/>
            <person name="Beletsky A.V."/>
            <person name="Kulichevskaya I.S."/>
            <person name="Mardanov A.V."/>
            <person name="Dedysh S.N."/>
        </authorList>
    </citation>
    <scope>NUCLEOTIDE SEQUENCE [LARGE SCALE GENOMIC DNA]</scope>
    <source>
        <strain evidence="10">SP5</strain>
    </source>
</reference>
<evidence type="ECO:0000313" key="9">
    <source>
        <dbReference type="EMBL" id="OWK43364.1"/>
    </source>
</evidence>
<evidence type="ECO:0000256" key="7">
    <source>
        <dbReference type="ARBA" id="ARBA00023237"/>
    </source>
</evidence>
<evidence type="ECO:0000256" key="5">
    <source>
        <dbReference type="ARBA" id="ARBA00022692"/>
    </source>
</evidence>
<comment type="subcellular location">
    <subcellularLocation>
        <location evidence="1">Cell outer membrane</location>
    </subcellularLocation>
</comment>
<feature type="compositionally biased region" description="Pro residues" evidence="8">
    <location>
        <begin position="1"/>
        <end position="13"/>
    </location>
</feature>
<evidence type="ECO:0000256" key="4">
    <source>
        <dbReference type="ARBA" id="ARBA00022452"/>
    </source>
</evidence>
<dbReference type="GO" id="GO:1990281">
    <property type="term" value="C:efflux pump complex"/>
    <property type="evidence" value="ECO:0007669"/>
    <property type="project" value="TreeGrafter"/>
</dbReference>